<evidence type="ECO:0000313" key="2">
    <source>
        <dbReference type="EMBL" id="EJZ81388.1"/>
    </source>
</evidence>
<proteinExistence type="predicted"/>
<dbReference type="AlphaFoldDB" id="I7KK28"/>
<evidence type="ECO:0000313" key="3">
    <source>
        <dbReference type="Proteomes" id="UP000006078"/>
    </source>
</evidence>
<organism evidence="1 4">
    <name type="scientific">Corynebacterium otitidis ATCC 51513</name>
    <dbReference type="NCBI Taxonomy" id="883169"/>
    <lineage>
        <taxon>Bacteria</taxon>
        <taxon>Bacillati</taxon>
        <taxon>Actinomycetota</taxon>
        <taxon>Actinomycetes</taxon>
        <taxon>Mycobacteriales</taxon>
        <taxon>Corynebacteriaceae</taxon>
        <taxon>Corynebacterium</taxon>
    </lineage>
</organism>
<evidence type="ECO:0000313" key="1">
    <source>
        <dbReference type="EMBL" id="CCI84065.1"/>
    </source>
</evidence>
<keyword evidence="3" id="KW-1185">Reference proteome</keyword>
<dbReference type="OrthoDB" id="4426448at2"/>
<evidence type="ECO:0000313" key="4">
    <source>
        <dbReference type="Proteomes" id="UP000011016"/>
    </source>
</evidence>
<dbReference type="eggNOG" id="ENOG5032REF">
    <property type="taxonomic scope" value="Bacteria"/>
</dbReference>
<evidence type="ECO:0008006" key="5">
    <source>
        <dbReference type="Google" id="ProtNLM"/>
    </source>
</evidence>
<sequence>MKRDECEAWLGGILPGRLEVYHADGFHVGVTSTKTQDIAATVDFNRVDTGLVGKKGIAVRAELLTVTDAGVAAAADAVAKAAAALKRAGGQLPARPGTILIDLADTFEPPAGVDAAAITARHGLLVPPFMWNGSVPQYREEPGEVTGVDETDTGDNGRLTAMLQLLMVTDSEREFFVDHGAEEFSRAMAAEHTQLLDWFR</sequence>
<dbReference type="HOGENOM" id="CLU_118024_0_0_11"/>
<comment type="caution">
    <text evidence="1">The sequence shown here is derived from an EMBL/GenBank/DDBJ whole genome shotgun (WGS) entry which is preliminary data.</text>
</comment>
<dbReference type="Proteomes" id="UP000006078">
    <property type="component" value="Unassembled WGS sequence"/>
</dbReference>
<accession>I7KK28</accession>
<dbReference type="RefSeq" id="WP_004601549.1">
    <property type="nucleotide sequence ID" value="NZ_HF541868.1"/>
</dbReference>
<dbReference type="EMBL" id="CAJZ01000197">
    <property type="protein sequence ID" value="CCI84065.1"/>
    <property type="molecule type" value="Genomic_DNA"/>
</dbReference>
<name>I7KK28_9CORY</name>
<gene>
    <name evidence="1" type="ORF">BN46_1349</name>
    <name evidence="2" type="ORF">HMPREF9719_01659</name>
</gene>
<protein>
    <recommendedName>
        <fullName evidence="5">Suppressor of fused-like domain-containing protein</fullName>
    </recommendedName>
</protein>
<reference evidence="2 3" key="2">
    <citation type="submission" date="2012-08" db="EMBL/GenBank/DDBJ databases">
        <title>The Genome Sequence of Turicella otitidis ATCC 51513.</title>
        <authorList>
            <consortium name="The Broad Institute Genome Sequencing Platform"/>
            <person name="Earl A."/>
            <person name="Ward D."/>
            <person name="Feldgarden M."/>
            <person name="Gevers D."/>
            <person name="Huys G."/>
            <person name="Walker B."/>
            <person name="Young S.K."/>
            <person name="Zeng Q."/>
            <person name="Gargeya S."/>
            <person name="Fitzgerald M."/>
            <person name="Haas B."/>
            <person name="Abouelleil A."/>
            <person name="Alvarado L."/>
            <person name="Arachchi H.M."/>
            <person name="Berlin A.M."/>
            <person name="Chapman S.B."/>
            <person name="Goldberg J."/>
            <person name="Griggs A."/>
            <person name="Gujja S."/>
            <person name="Hansen M."/>
            <person name="Howarth C."/>
            <person name="Imamovic A."/>
            <person name="Larimer J."/>
            <person name="McCowen C."/>
            <person name="Montmayeur A."/>
            <person name="Murphy C."/>
            <person name="Neiman D."/>
            <person name="Pearson M."/>
            <person name="Priest M."/>
            <person name="Roberts A."/>
            <person name="Saif S."/>
            <person name="Shea T."/>
            <person name="Sisk P."/>
            <person name="Sykes S."/>
            <person name="Wortman J."/>
            <person name="Nusbaum C."/>
            <person name="Birren B."/>
        </authorList>
    </citation>
    <scope>NUCLEOTIDE SEQUENCE [LARGE SCALE GENOMIC DNA]</scope>
    <source>
        <strain evidence="2 3">ATCC 51513</strain>
    </source>
</reference>
<reference evidence="1 4" key="1">
    <citation type="journal article" date="2012" name="J. Bacteriol.">
        <title>Draft Genome Sequence of Turicella otitidis ATCC 51513, Isolated from Middle Ear Fluid from a Child with Otitis Media.</title>
        <authorList>
            <person name="Brinkrolf K."/>
            <person name="Schneider J."/>
            <person name="Knecht M."/>
            <person name="Ruckert C."/>
            <person name="Tauch A."/>
        </authorList>
    </citation>
    <scope>NUCLEOTIDE SEQUENCE [LARGE SCALE GENOMIC DNA]</scope>
    <source>
        <strain evidence="1 4">ATCC 51513</strain>
    </source>
</reference>
<dbReference type="EMBL" id="AHAE01000078">
    <property type="protein sequence ID" value="EJZ81388.1"/>
    <property type="molecule type" value="Genomic_DNA"/>
</dbReference>
<dbReference type="Proteomes" id="UP000011016">
    <property type="component" value="Unassembled WGS sequence"/>
</dbReference>